<evidence type="ECO:0000256" key="10">
    <source>
        <dbReference type="ARBA" id="ARBA00035686"/>
    </source>
</evidence>
<name>A0A7T8BAE3_9SPIR</name>
<dbReference type="GO" id="GO:0022857">
    <property type="term" value="F:transmembrane transporter activity"/>
    <property type="evidence" value="ECO:0007669"/>
    <property type="project" value="InterPro"/>
</dbReference>
<keyword evidence="13" id="KW-1185">Reference proteome</keyword>
<dbReference type="AlphaFoldDB" id="A0A7T8BAE3"/>
<protein>
    <recommendedName>
        <fullName evidence="10">Xylose transport system permease protein XylH</fullName>
    </recommendedName>
</protein>
<evidence type="ECO:0000256" key="6">
    <source>
        <dbReference type="ARBA" id="ARBA00022692"/>
    </source>
</evidence>
<dbReference type="KEGG" id="bhc:JFL75_06600"/>
<feature type="transmembrane region" description="Helical" evidence="11">
    <location>
        <begin position="324"/>
        <end position="347"/>
    </location>
</feature>
<feature type="transmembrane region" description="Helical" evidence="11">
    <location>
        <begin position="237"/>
        <end position="253"/>
    </location>
</feature>
<keyword evidence="6 11" id="KW-0812">Transmembrane</keyword>
<dbReference type="EMBL" id="CP067089">
    <property type="protein sequence ID" value="QQO10579.1"/>
    <property type="molecule type" value="Genomic_DNA"/>
</dbReference>
<feature type="transmembrane region" description="Helical" evidence="11">
    <location>
        <begin position="98"/>
        <end position="119"/>
    </location>
</feature>
<gene>
    <name evidence="12" type="ORF">JFL75_06600</name>
</gene>
<feature type="transmembrane region" description="Helical" evidence="11">
    <location>
        <begin position="73"/>
        <end position="91"/>
    </location>
</feature>
<feature type="transmembrane region" description="Helical" evidence="11">
    <location>
        <begin position="16"/>
        <end position="38"/>
    </location>
</feature>
<evidence type="ECO:0000313" key="13">
    <source>
        <dbReference type="Proteomes" id="UP000595917"/>
    </source>
</evidence>
<dbReference type="Pfam" id="PF02653">
    <property type="entry name" value="BPD_transp_2"/>
    <property type="match status" value="1"/>
</dbReference>
<evidence type="ECO:0000313" key="12">
    <source>
        <dbReference type="EMBL" id="QQO10579.1"/>
    </source>
</evidence>
<keyword evidence="5" id="KW-0762">Sugar transport</keyword>
<feature type="transmembrane region" description="Helical" evidence="11">
    <location>
        <begin position="210"/>
        <end position="230"/>
    </location>
</feature>
<dbReference type="Proteomes" id="UP000595917">
    <property type="component" value="Chromosome"/>
</dbReference>
<evidence type="ECO:0000256" key="4">
    <source>
        <dbReference type="ARBA" id="ARBA00022519"/>
    </source>
</evidence>
<feature type="transmembrane region" description="Helical" evidence="11">
    <location>
        <begin position="284"/>
        <end position="303"/>
    </location>
</feature>
<comment type="subcellular location">
    <subcellularLocation>
        <location evidence="1">Cell membrane</location>
        <topology evidence="1">Multi-pass membrane protein</topology>
    </subcellularLocation>
</comment>
<evidence type="ECO:0000256" key="3">
    <source>
        <dbReference type="ARBA" id="ARBA00022475"/>
    </source>
</evidence>
<dbReference type="RefSeq" id="WP_215627884.1">
    <property type="nucleotide sequence ID" value="NZ_CP067089.2"/>
</dbReference>
<evidence type="ECO:0000256" key="9">
    <source>
        <dbReference type="ARBA" id="ARBA00035611"/>
    </source>
</evidence>
<dbReference type="GO" id="GO:0005886">
    <property type="term" value="C:plasma membrane"/>
    <property type="evidence" value="ECO:0007669"/>
    <property type="project" value="UniProtKB-SubCell"/>
</dbReference>
<feature type="transmembrane region" description="Helical" evidence="11">
    <location>
        <begin position="50"/>
        <end position="67"/>
    </location>
</feature>
<dbReference type="InterPro" id="IPR001851">
    <property type="entry name" value="ABC_transp_permease"/>
</dbReference>
<comment type="function">
    <text evidence="9">Part of the binding-protein-dependent transport system for D-xylose. Probably responsible for the translocation of the substrate across the membrane.</text>
</comment>
<evidence type="ECO:0000256" key="5">
    <source>
        <dbReference type="ARBA" id="ARBA00022597"/>
    </source>
</evidence>
<organism evidence="12 13">
    <name type="scientific">Breznakiella homolactica</name>
    <dbReference type="NCBI Taxonomy" id="2798577"/>
    <lineage>
        <taxon>Bacteria</taxon>
        <taxon>Pseudomonadati</taxon>
        <taxon>Spirochaetota</taxon>
        <taxon>Spirochaetia</taxon>
        <taxon>Spirochaetales</taxon>
        <taxon>Breznakiellaceae</taxon>
        <taxon>Breznakiella</taxon>
    </lineage>
</organism>
<evidence type="ECO:0000256" key="7">
    <source>
        <dbReference type="ARBA" id="ARBA00022989"/>
    </source>
</evidence>
<evidence type="ECO:0000256" key="1">
    <source>
        <dbReference type="ARBA" id="ARBA00004651"/>
    </source>
</evidence>
<evidence type="ECO:0000256" key="2">
    <source>
        <dbReference type="ARBA" id="ARBA00022448"/>
    </source>
</evidence>
<feature type="transmembrane region" description="Helical" evidence="11">
    <location>
        <begin position="125"/>
        <end position="149"/>
    </location>
</feature>
<keyword evidence="3" id="KW-1003">Cell membrane</keyword>
<proteinExistence type="predicted"/>
<accession>A0A7T8BAE3</accession>
<evidence type="ECO:0000256" key="11">
    <source>
        <dbReference type="SAM" id="Phobius"/>
    </source>
</evidence>
<dbReference type="CDD" id="cd06579">
    <property type="entry name" value="TM_PBP1_transp_AraH_like"/>
    <property type="match status" value="1"/>
</dbReference>
<sequence length="388" mass="41464">MPSIQSSGIRSVIRKYSMYFALVIIMIVFSVTTGGTFLTPRNLTNLMFQTSYIAVLAIGVVLVIIAGHTDLSLGSLTGLLGGIMAVLQVKFGWSTPMVILAGVLIGMTFGAWHGFWIAFQRIPAFIVTLAGMLSYRGVLIMLTGGETIAPMRDSFKMIGQGYLPRISQDLPFHDTTMILGVLAVAVFIGFQIHNRRLRIKHGFPVGKAPAFAAGIGLASAAILGAFLMIALYRGIPYSALLLIFLTLILHYVSTRTPFGRYVFAIGGNVEAARLSGINIRKVNFSLYVLMGSLAAVSGMLFTARLNSATASAGTMFEFDAITAAIIGGASVMGGEGSVIGAVIGALVTGSLNNGMGLMNIPTDRQQIIKGLILLLVVWFDIGMRKKRR</sequence>
<evidence type="ECO:0000256" key="8">
    <source>
        <dbReference type="ARBA" id="ARBA00023136"/>
    </source>
</evidence>
<keyword evidence="2" id="KW-0813">Transport</keyword>
<reference evidence="12" key="1">
    <citation type="submission" date="2021-01" db="EMBL/GenBank/DDBJ databases">
        <title>Description of Breznakiella homolactica.</title>
        <authorList>
            <person name="Song Y."/>
            <person name="Brune A."/>
        </authorList>
    </citation>
    <scope>NUCLEOTIDE SEQUENCE</scope>
    <source>
        <strain evidence="12">RmG30</strain>
    </source>
</reference>
<keyword evidence="8 11" id="KW-0472">Membrane</keyword>
<keyword evidence="7 11" id="KW-1133">Transmembrane helix</keyword>
<dbReference type="PANTHER" id="PTHR32196:SF32">
    <property type="entry name" value="XYLOSE TRANSPORT SYSTEM PERMEASE PROTEIN XYLH"/>
    <property type="match status" value="1"/>
</dbReference>
<dbReference type="PANTHER" id="PTHR32196">
    <property type="entry name" value="ABC TRANSPORTER PERMEASE PROTEIN YPHD-RELATED-RELATED"/>
    <property type="match status" value="1"/>
</dbReference>
<feature type="transmembrane region" description="Helical" evidence="11">
    <location>
        <begin position="170"/>
        <end position="190"/>
    </location>
</feature>
<keyword evidence="4" id="KW-0997">Cell inner membrane</keyword>